<keyword evidence="2" id="KW-0805">Transcription regulation</keyword>
<evidence type="ECO:0000256" key="3">
    <source>
        <dbReference type="ARBA" id="ARBA00023082"/>
    </source>
</evidence>
<dbReference type="InterPro" id="IPR013325">
    <property type="entry name" value="RNA_pol_sigma_r2"/>
</dbReference>
<evidence type="ECO:0000259" key="6">
    <source>
        <dbReference type="Pfam" id="PF04542"/>
    </source>
</evidence>
<dbReference type="PANTHER" id="PTHR43133">
    <property type="entry name" value="RNA POLYMERASE ECF-TYPE SIGMA FACTO"/>
    <property type="match status" value="1"/>
</dbReference>
<dbReference type="InterPro" id="IPR013324">
    <property type="entry name" value="RNA_pol_sigma_r3/r4-like"/>
</dbReference>
<dbReference type="SUPFAM" id="SSF88659">
    <property type="entry name" value="Sigma3 and sigma4 domains of RNA polymerase sigma factors"/>
    <property type="match status" value="1"/>
</dbReference>
<sequence>MDDRATDEQLLVAAREDADAFARFYRLHAGALLGFLVRRLRDPELAADVCAETFAVALLDVHRFDPERGPATAWLYGIARHKLADALRRGRAEDRARRRLGIPRLELTDEAIERVEALAGVDAARLDAVFGALPEAQQEAVRARVLHEHSYAEIAAAQHTTEANVRQRVKRGLARLRRDLQEDPR</sequence>
<dbReference type="InterPro" id="IPR013249">
    <property type="entry name" value="RNA_pol_sigma70_r4_t2"/>
</dbReference>
<dbReference type="RefSeq" id="WP_121253623.1">
    <property type="nucleotide sequence ID" value="NZ_RBIL01000002.1"/>
</dbReference>
<evidence type="ECO:0000256" key="2">
    <source>
        <dbReference type="ARBA" id="ARBA00023015"/>
    </source>
</evidence>
<dbReference type="AlphaFoldDB" id="A0A660KWU8"/>
<comment type="caution">
    <text evidence="8">The sequence shown here is derived from an EMBL/GenBank/DDBJ whole genome shotgun (WGS) entry which is preliminary data.</text>
</comment>
<dbReference type="PANTHER" id="PTHR43133:SF58">
    <property type="entry name" value="ECF RNA POLYMERASE SIGMA FACTOR SIGD"/>
    <property type="match status" value="1"/>
</dbReference>
<name>A0A660KWU8_9ACTN</name>
<keyword evidence="9" id="KW-1185">Reference proteome</keyword>
<evidence type="ECO:0000256" key="5">
    <source>
        <dbReference type="ARBA" id="ARBA00023163"/>
    </source>
</evidence>
<dbReference type="SUPFAM" id="SSF88946">
    <property type="entry name" value="Sigma2 domain of RNA polymerase sigma factors"/>
    <property type="match status" value="1"/>
</dbReference>
<dbReference type="GO" id="GO:0016987">
    <property type="term" value="F:sigma factor activity"/>
    <property type="evidence" value="ECO:0007669"/>
    <property type="project" value="UniProtKB-KW"/>
</dbReference>
<evidence type="ECO:0000313" key="8">
    <source>
        <dbReference type="EMBL" id="RKQ86136.1"/>
    </source>
</evidence>
<dbReference type="InterPro" id="IPR036388">
    <property type="entry name" value="WH-like_DNA-bd_sf"/>
</dbReference>
<evidence type="ECO:0000313" key="9">
    <source>
        <dbReference type="Proteomes" id="UP000278962"/>
    </source>
</evidence>
<evidence type="ECO:0000256" key="1">
    <source>
        <dbReference type="ARBA" id="ARBA00010641"/>
    </source>
</evidence>
<organism evidence="8 9">
    <name type="scientific">Solirubrobacter pauli</name>
    <dbReference type="NCBI Taxonomy" id="166793"/>
    <lineage>
        <taxon>Bacteria</taxon>
        <taxon>Bacillati</taxon>
        <taxon>Actinomycetota</taxon>
        <taxon>Thermoleophilia</taxon>
        <taxon>Solirubrobacterales</taxon>
        <taxon>Solirubrobacteraceae</taxon>
        <taxon>Solirubrobacter</taxon>
    </lineage>
</organism>
<protein>
    <submittedName>
        <fullName evidence="8">RNA polymerase ECF family sigma subunit</fullName>
    </submittedName>
</protein>
<dbReference type="Pfam" id="PF04542">
    <property type="entry name" value="Sigma70_r2"/>
    <property type="match status" value="1"/>
</dbReference>
<keyword evidence="3" id="KW-0731">Sigma factor</keyword>
<dbReference type="GO" id="GO:0006352">
    <property type="term" value="P:DNA-templated transcription initiation"/>
    <property type="evidence" value="ECO:0007669"/>
    <property type="project" value="InterPro"/>
</dbReference>
<dbReference type="GO" id="GO:0003677">
    <property type="term" value="F:DNA binding"/>
    <property type="evidence" value="ECO:0007669"/>
    <property type="project" value="UniProtKB-KW"/>
</dbReference>
<accession>A0A660KWU8</accession>
<dbReference type="Proteomes" id="UP000278962">
    <property type="component" value="Unassembled WGS sequence"/>
</dbReference>
<dbReference type="Pfam" id="PF08281">
    <property type="entry name" value="Sigma70_r4_2"/>
    <property type="match status" value="1"/>
</dbReference>
<dbReference type="InterPro" id="IPR007627">
    <property type="entry name" value="RNA_pol_sigma70_r2"/>
</dbReference>
<dbReference type="InterPro" id="IPR014284">
    <property type="entry name" value="RNA_pol_sigma-70_dom"/>
</dbReference>
<keyword evidence="4" id="KW-0238">DNA-binding</keyword>
<feature type="domain" description="RNA polymerase sigma factor 70 region 4 type 2" evidence="7">
    <location>
        <begin position="125"/>
        <end position="176"/>
    </location>
</feature>
<dbReference type="Gene3D" id="1.10.1740.10">
    <property type="match status" value="1"/>
</dbReference>
<dbReference type="CDD" id="cd06171">
    <property type="entry name" value="Sigma70_r4"/>
    <property type="match status" value="1"/>
</dbReference>
<comment type="similarity">
    <text evidence="1">Belongs to the sigma-70 factor family. ECF subfamily.</text>
</comment>
<dbReference type="InterPro" id="IPR039425">
    <property type="entry name" value="RNA_pol_sigma-70-like"/>
</dbReference>
<dbReference type="EMBL" id="RBIL01000002">
    <property type="protein sequence ID" value="RKQ86136.1"/>
    <property type="molecule type" value="Genomic_DNA"/>
</dbReference>
<evidence type="ECO:0000256" key="4">
    <source>
        <dbReference type="ARBA" id="ARBA00023125"/>
    </source>
</evidence>
<keyword evidence="5" id="KW-0804">Transcription</keyword>
<evidence type="ECO:0000259" key="7">
    <source>
        <dbReference type="Pfam" id="PF08281"/>
    </source>
</evidence>
<proteinExistence type="inferred from homology"/>
<gene>
    <name evidence="8" type="ORF">C8N24_4146</name>
</gene>
<dbReference type="OrthoDB" id="9784272at2"/>
<dbReference type="Gene3D" id="1.10.10.10">
    <property type="entry name" value="Winged helix-like DNA-binding domain superfamily/Winged helix DNA-binding domain"/>
    <property type="match status" value="1"/>
</dbReference>
<reference evidence="8 9" key="1">
    <citation type="submission" date="2018-10" db="EMBL/GenBank/DDBJ databases">
        <title>Genomic Encyclopedia of Archaeal and Bacterial Type Strains, Phase II (KMG-II): from individual species to whole genera.</title>
        <authorList>
            <person name="Goeker M."/>
        </authorList>
    </citation>
    <scope>NUCLEOTIDE SEQUENCE [LARGE SCALE GENOMIC DNA]</scope>
    <source>
        <strain evidence="8 9">DSM 14954</strain>
    </source>
</reference>
<feature type="domain" description="RNA polymerase sigma-70 region 2" evidence="6">
    <location>
        <begin position="24"/>
        <end position="91"/>
    </location>
</feature>
<dbReference type="NCBIfam" id="TIGR02937">
    <property type="entry name" value="sigma70-ECF"/>
    <property type="match status" value="1"/>
</dbReference>